<feature type="compositionally biased region" description="Basic and acidic residues" evidence="6">
    <location>
        <begin position="295"/>
        <end position="305"/>
    </location>
</feature>
<evidence type="ECO:0000256" key="4">
    <source>
        <dbReference type="ARBA" id="ARBA00025878"/>
    </source>
</evidence>
<accession>A0A5E4MVG2</accession>
<feature type="domain" description="CBS" evidence="7">
    <location>
        <begin position="656"/>
        <end position="718"/>
    </location>
</feature>
<feature type="compositionally biased region" description="Polar residues" evidence="6">
    <location>
        <begin position="191"/>
        <end position="205"/>
    </location>
</feature>
<dbReference type="PANTHER" id="PTHR13780">
    <property type="entry name" value="AMP-ACTIVATED PROTEIN KINASE, GAMMA REGULATORY SUBUNIT"/>
    <property type="match status" value="1"/>
</dbReference>
<feature type="domain" description="CBS" evidence="7">
    <location>
        <begin position="580"/>
        <end position="641"/>
    </location>
</feature>
<dbReference type="CDD" id="cd04618">
    <property type="entry name" value="CBS_euAMPK_gamma-like_repeat1"/>
    <property type="match status" value="1"/>
</dbReference>
<dbReference type="InterPro" id="IPR000644">
    <property type="entry name" value="CBS_dom"/>
</dbReference>
<feature type="domain" description="CBS" evidence="7">
    <location>
        <begin position="730"/>
        <end position="788"/>
    </location>
</feature>
<feature type="compositionally biased region" description="Basic and acidic residues" evidence="6">
    <location>
        <begin position="230"/>
        <end position="240"/>
    </location>
</feature>
<dbReference type="GO" id="GO:0005737">
    <property type="term" value="C:cytoplasm"/>
    <property type="evidence" value="ECO:0007669"/>
    <property type="project" value="TreeGrafter"/>
</dbReference>
<gene>
    <name evidence="8" type="ORF">CINCED_3A025059</name>
</gene>
<feature type="region of interest" description="Disordered" evidence="6">
    <location>
        <begin position="321"/>
        <end position="346"/>
    </location>
</feature>
<evidence type="ECO:0000256" key="2">
    <source>
        <dbReference type="ARBA" id="ARBA00022737"/>
    </source>
</evidence>
<sequence>MSSAAGKQSNNSGQDDEGEEEDDEVGDLVSAINYNTINYNTISSMAVLKEILGAQDSPEDADWFQHYFLRHVNRLPSRSHQFVGRRLSECKEEDEHIEHNLKSSLTEEQINSTNISAKSTPPISPLSHHRDKHFFDVNLVEMKSQASSTSTLDYDSMDEVWIKRHDAESTRRRPELGSQPLPTTADESDGQCISINRPRSGTWSKGGSAPVLMPAVVAALAKTKKASVSVERRQSGDDILAKGTPKVQPLKNKIQQSSSQQIQPVQSSQKKMSPNPCSGQSPSHTRKTNTLLDAFRPRSKSDAASKKNNTIILQMKNSIQQTLKSPGSSTRNSISGSNNSSTDTIELSNIVPPTRNRYKQTAVAARPRAGSDSASTKGAVSKMMDLFRHRSQSAVSAEDKRKARSANIPQSNFAQGALLRRSSLDPETRRLSLGTISSSRKNSDGVSDPAHAAILFRDARGLPVADPFLEKVKIKDLVDDESQIFVKFFRFHKTYDLIPTSAKLVVFDTQLIVKKAFFALVCNGVRAAPLWDNKRQEFVGMLTITDFIRILQKYYYSSSSIMEELEEHKLDTWRNELLEERPQELISIGPDMSLYFAIETLINNRIHRLPVIDPITGNVLYIVTHKRILRFLHIYVRINDLPKPAYLSKTLEELKIGTYENIETVSQDTSIILALKKFVERRVSALPMVDDEGRLVDIFAKFDVINLAAEHTYNNLDVSLKKNNEYKNEWFEGVQKCHLTDTLLSVIEKIVHAEVHRLVIVDIDDKVIGILSLSDILHYLVLQPSGAELLLQTKDLYKNNVDNSKALNSIVEPVLLHVM</sequence>
<dbReference type="InterPro" id="IPR046342">
    <property type="entry name" value="CBS_dom_sf"/>
</dbReference>
<evidence type="ECO:0000313" key="8">
    <source>
        <dbReference type="EMBL" id="VVC36274.1"/>
    </source>
</evidence>
<evidence type="ECO:0000313" key="9">
    <source>
        <dbReference type="Proteomes" id="UP000325440"/>
    </source>
</evidence>
<dbReference type="SMART" id="SM00116">
    <property type="entry name" value="CBS"/>
    <property type="match status" value="4"/>
</dbReference>
<keyword evidence="9" id="KW-1185">Reference proteome</keyword>
<dbReference type="GO" id="GO:0019887">
    <property type="term" value="F:protein kinase regulator activity"/>
    <property type="evidence" value="ECO:0007669"/>
    <property type="project" value="TreeGrafter"/>
</dbReference>
<dbReference type="OrthoDB" id="449052at2759"/>
<dbReference type="CDD" id="cd04641">
    <property type="entry name" value="CBS_euAMPK_gamma-like_repeat2"/>
    <property type="match status" value="1"/>
</dbReference>
<feature type="region of interest" description="Disordered" evidence="6">
    <location>
        <begin position="165"/>
        <end position="207"/>
    </location>
</feature>
<dbReference type="EMBL" id="CABPRJ010001432">
    <property type="protein sequence ID" value="VVC36274.1"/>
    <property type="molecule type" value="Genomic_DNA"/>
</dbReference>
<feature type="compositionally biased region" description="Low complexity" evidence="6">
    <location>
        <begin position="255"/>
        <end position="269"/>
    </location>
</feature>
<name>A0A5E4MVG2_9HEMI</name>
<dbReference type="GO" id="GO:0005634">
    <property type="term" value="C:nucleus"/>
    <property type="evidence" value="ECO:0007669"/>
    <property type="project" value="TreeGrafter"/>
</dbReference>
<dbReference type="Proteomes" id="UP000325440">
    <property type="component" value="Unassembled WGS sequence"/>
</dbReference>
<reference evidence="8 9" key="1">
    <citation type="submission" date="2019-08" db="EMBL/GenBank/DDBJ databases">
        <authorList>
            <person name="Alioto T."/>
            <person name="Alioto T."/>
            <person name="Gomez Garrido J."/>
        </authorList>
    </citation>
    <scope>NUCLEOTIDE SEQUENCE [LARGE SCALE GENOMIC DNA]</scope>
</reference>
<comment type="similarity">
    <text evidence="1">Belongs to the 5'-AMP-activated protein kinase gamma subunit family.</text>
</comment>
<comment type="subunit">
    <text evidence="4">AMPK is a heterotrimer of an alpha catalytic subunit (PRKAA1 or PRKAA2), a beta (PRKAB1 or PRKAB2) and a gamma non-catalytic subunits (PRKAG1, PRKAG2 or PRKAG3). Interacts with FNIP1 and FNIP2.</text>
</comment>
<feature type="compositionally biased region" description="Polar residues" evidence="6">
    <location>
        <begin position="1"/>
        <end position="13"/>
    </location>
</feature>
<dbReference type="Gene3D" id="3.10.580.10">
    <property type="entry name" value="CBS-domain"/>
    <property type="match status" value="2"/>
</dbReference>
<keyword evidence="2" id="KW-0677">Repeat</keyword>
<evidence type="ECO:0000256" key="5">
    <source>
        <dbReference type="PROSITE-ProRule" id="PRU00703"/>
    </source>
</evidence>
<dbReference type="GO" id="GO:0031588">
    <property type="term" value="C:nucleotide-activated protein kinase complex"/>
    <property type="evidence" value="ECO:0007669"/>
    <property type="project" value="TreeGrafter"/>
</dbReference>
<proteinExistence type="inferred from homology"/>
<dbReference type="AlphaFoldDB" id="A0A5E4MVG2"/>
<feature type="compositionally biased region" description="Basic and acidic residues" evidence="6">
    <location>
        <begin position="165"/>
        <end position="175"/>
    </location>
</feature>
<dbReference type="SUPFAM" id="SSF54631">
    <property type="entry name" value="CBS-domain pair"/>
    <property type="match status" value="2"/>
</dbReference>
<protein>
    <submittedName>
        <fullName evidence="8">CBS domain</fullName>
    </submittedName>
</protein>
<feature type="region of interest" description="Disordered" evidence="6">
    <location>
        <begin position="223"/>
        <end position="308"/>
    </location>
</feature>
<organism evidence="8 9">
    <name type="scientific">Cinara cedri</name>
    <dbReference type="NCBI Taxonomy" id="506608"/>
    <lineage>
        <taxon>Eukaryota</taxon>
        <taxon>Metazoa</taxon>
        <taxon>Ecdysozoa</taxon>
        <taxon>Arthropoda</taxon>
        <taxon>Hexapoda</taxon>
        <taxon>Insecta</taxon>
        <taxon>Pterygota</taxon>
        <taxon>Neoptera</taxon>
        <taxon>Paraneoptera</taxon>
        <taxon>Hemiptera</taxon>
        <taxon>Sternorrhyncha</taxon>
        <taxon>Aphidomorpha</taxon>
        <taxon>Aphidoidea</taxon>
        <taxon>Aphididae</taxon>
        <taxon>Lachninae</taxon>
        <taxon>Cinara</taxon>
    </lineage>
</organism>
<dbReference type="GO" id="GO:0019901">
    <property type="term" value="F:protein kinase binding"/>
    <property type="evidence" value="ECO:0007669"/>
    <property type="project" value="TreeGrafter"/>
</dbReference>
<feature type="compositionally biased region" description="Acidic residues" evidence="6">
    <location>
        <begin position="14"/>
        <end position="26"/>
    </location>
</feature>
<dbReference type="PROSITE" id="PS51371">
    <property type="entry name" value="CBS"/>
    <property type="match status" value="4"/>
</dbReference>
<evidence type="ECO:0000256" key="3">
    <source>
        <dbReference type="ARBA" id="ARBA00023122"/>
    </source>
</evidence>
<dbReference type="InterPro" id="IPR050511">
    <property type="entry name" value="AMPK_gamma/SDS23_families"/>
</dbReference>
<evidence type="ECO:0000256" key="6">
    <source>
        <dbReference type="SAM" id="MobiDB-lite"/>
    </source>
</evidence>
<feature type="region of interest" description="Disordered" evidence="6">
    <location>
        <begin position="392"/>
        <end position="411"/>
    </location>
</feature>
<dbReference type="GO" id="GO:0016208">
    <property type="term" value="F:AMP binding"/>
    <property type="evidence" value="ECO:0007669"/>
    <property type="project" value="TreeGrafter"/>
</dbReference>
<feature type="region of interest" description="Disordered" evidence="6">
    <location>
        <begin position="1"/>
        <end position="27"/>
    </location>
</feature>
<dbReference type="PANTHER" id="PTHR13780:SF35">
    <property type="entry name" value="LD22662P"/>
    <property type="match status" value="1"/>
</dbReference>
<evidence type="ECO:0000256" key="1">
    <source>
        <dbReference type="ARBA" id="ARBA00006750"/>
    </source>
</evidence>
<dbReference type="Pfam" id="PF00571">
    <property type="entry name" value="CBS"/>
    <property type="match status" value="3"/>
</dbReference>
<evidence type="ECO:0000259" key="7">
    <source>
        <dbReference type="PROSITE" id="PS51371"/>
    </source>
</evidence>
<keyword evidence="3 5" id="KW-0129">CBS domain</keyword>
<feature type="domain" description="CBS" evidence="7">
    <location>
        <begin position="499"/>
        <end position="560"/>
    </location>
</feature>
<feature type="compositionally biased region" description="Polar residues" evidence="6">
    <location>
        <begin position="270"/>
        <end position="291"/>
    </location>
</feature>